<protein>
    <submittedName>
        <fullName evidence="1">Uncharacterized protein</fullName>
    </submittedName>
</protein>
<sequence>MTADQHSMTCLISAQGRGSRVDAGTLTSRKEQLDAVLAGKASAVTTTGLEAVLRFEHVALPEVS</sequence>
<name>A0ABM6WRQ3_9RHOB</name>
<reference evidence="1 2" key="1">
    <citation type="submission" date="2018-06" db="EMBL/GenBank/DDBJ databases">
        <title>Complete genome sequence of Paracoccus mutanolyticus strain RSP-02 isolated from cellulosic waste.</title>
        <authorList>
            <person name="Amrutha R.N."/>
            <person name="Shrivastav A."/>
            <person name="Buddana S.K."/>
            <person name="Deshpande U."/>
            <person name="Prakasham R.S."/>
        </authorList>
    </citation>
    <scope>NUCLEOTIDE SEQUENCE [LARGE SCALE GENOMIC DNA]</scope>
    <source>
        <strain evidence="1 2">RSP-02</strain>
    </source>
</reference>
<keyword evidence="2" id="KW-1185">Reference proteome</keyword>
<gene>
    <name evidence="1" type="ORF">DPM13_09180</name>
</gene>
<dbReference type="Proteomes" id="UP000249922">
    <property type="component" value="Chromosome"/>
</dbReference>
<organism evidence="1 2">
    <name type="scientific">Paracoccus mutanolyticus</name>
    <dbReference type="NCBI Taxonomy" id="1499308"/>
    <lineage>
        <taxon>Bacteria</taxon>
        <taxon>Pseudomonadati</taxon>
        <taxon>Pseudomonadota</taxon>
        <taxon>Alphaproteobacteria</taxon>
        <taxon>Rhodobacterales</taxon>
        <taxon>Paracoccaceae</taxon>
        <taxon>Paracoccus</taxon>
    </lineage>
</organism>
<evidence type="ECO:0000313" key="2">
    <source>
        <dbReference type="Proteomes" id="UP000249922"/>
    </source>
</evidence>
<proteinExistence type="predicted"/>
<dbReference type="EMBL" id="CP030239">
    <property type="protein sequence ID" value="AWX93237.1"/>
    <property type="molecule type" value="Genomic_DNA"/>
</dbReference>
<evidence type="ECO:0000313" key="1">
    <source>
        <dbReference type="EMBL" id="AWX93237.1"/>
    </source>
</evidence>
<accession>A0ABM6WRQ3</accession>